<feature type="region of interest" description="Disordered" evidence="1">
    <location>
        <begin position="1"/>
        <end position="37"/>
    </location>
</feature>
<keyword evidence="4" id="KW-1185">Reference proteome</keyword>
<evidence type="ECO:0000256" key="1">
    <source>
        <dbReference type="SAM" id="MobiDB-lite"/>
    </source>
</evidence>
<feature type="transmembrane region" description="Helical" evidence="2">
    <location>
        <begin position="66"/>
        <end position="88"/>
    </location>
</feature>
<protein>
    <submittedName>
        <fullName evidence="3">Uncharacterized protein</fullName>
    </submittedName>
</protein>
<dbReference type="Proteomes" id="UP000187203">
    <property type="component" value="Unassembled WGS sequence"/>
</dbReference>
<keyword evidence="2" id="KW-0812">Transmembrane</keyword>
<name>A0A1R3IFK6_9ROSI</name>
<evidence type="ECO:0000256" key="2">
    <source>
        <dbReference type="SAM" id="Phobius"/>
    </source>
</evidence>
<reference evidence="4" key="1">
    <citation type="submission" date="2013-09" db="EMBL/GenBank/DDBJ databases">
        <title>Corchorus olitorius genome sequencing.</title>
        <authorList>
            <person name="Alam M."/>
            <person name="Haque M.S."/>
            <person name="Islam M.S."/>
            <person name="Emdad E.M."/>
            <person name="Islam M.M."/>
            <person name="Ahmed B."/>
            <person name="Halim A."/>
            <person name="Hossen Q.M.M."/>
            <person name="Hossain M.Z."/>
            <person name="Ahmed R."/>
            <person name="Khan M.M."/>
            <person name="Islam R."/>
            <person name="Rashid M.M."/>
            <person name="Khan S.A."/>
            <person name="Rahman M.S."/>
            <person name="Alam M."/>
            <person name="Yahiya A.S."/>
            <person name="Khan M.S."/>
            <person name="Azam M.S."/>
            <person name="Haque T."/>
            <person name="Lashkar M.Z.H."/>
            <person name="Akhand A.I."/>
            <person name="Morshed G."/>
            <person name="Roy S."/>
            <person name="Uddin K.S."/>
            <person name="Rabeya T."/>
            <person name="Hossain A.S."/>
            <person name="Chowdhury A."/>
            <person name="Snigdha A.R."/>
            <person name="Mortoza M.S."/>
            <person name="Matin S.A."/>
            <person name="Hoque S.M.E."/>
            <person name="Islam M.K."/>
            <person name="Roy D.K."/>
            <person name="Haider R."/>
            <person name="Moosa M.M."/>
            <person name="Elias S.M."/>
            <person name="Hasan A.M."/>
            <person name="Jahan S."/>
            <person name="Shafiuddin M."/>
            <person name="Mahmood N."/>
            <person name="Shommy N.S."/>
        </authorList>
    </citation>
    <scope>NUCLEOTIDE SEQUENCE [LARGE SCALE GENOMIC DNA]</scope>
    <source>
        <strain evidence="4">cv. O-4</strain>
    </source>
</reference>
<proteinExistence type="predicted"/>
<sequence>MLFSSSSSFKCPKLISDPTPPPTGPQDFKVSGNDEDGLRGPSPVELAKGIISGNFLTDFENLTGKLIISSVALFVCNSFCYFISICICH</sequence>
<comment type="caution">
    <text evidence="3">The sequence shown here is derived from an EMBL/GenBank/DDBJ whole genome shotgun (WGS) entry which is preliminary data.</text>
</comment>
<evidence type="ECO:0000313" key="4">
    <source>
        <dbReference type="Proteomes" id="UP000187203"/>
    </source>
</evidence>
<accession>A0A1R3IFK6</accession>
<keyword evidence="2" id="KW-1133">Transmembrane helix</keyword>
<dbReference type="AlphaFoldDB" id="A0A1R3IFK6"/>
<gene>
    <name evidence="3" type="ORF">COLO4_23629</name>
</gene>
<dbReference type="EMBL" id="AWUE01018288">
    <property type="protein sequence ID" value="OMO81386.1"/>
    <property type="molecule type" value="Genomic_DNA"/>
</dbReference>
<evidence type="ECO:0000313" key="3">
    <source>
        <dbReference type="EMBL" id="OMO81386.1"/>
    </source>
</evidence>
<organism evidence="3 4">
    <name type="scientific">Corchorus olitorius</name>
    <dbReference type="NCBI Taxonomy" id="93759"/>
    <lineage>
        <taxon>Eukaryota</taxon>
        <taxon>Viridiplantae</taxon>
        <taxon>Streptophyta</taxon>
        <taxon>Embryophyta</taxon>
        <taxon>Tracheophyta</taxon>
        <taxon>Spermatophyta</taxon>
        <taxon>Magnoliopsida</taxon>
        <taxon>eudicotyledons</taxon>
        <taxon>Gunneridae</taxon>
        <taxon>Pentapetalae</taxon>
        <taxon>rosids</taxon>
        <taxon>malvids</taxon>
        <taxon>Malvales</taxon>
        <taxon>Malvaceae</taxon>
        <taxon>Grewioideae</taxon>
        <taxon>Apeibeae</taxon>
        <taxon>Corchorus</taxon>
    </lineage>
</organism>
<keyword evidence="2" id="KW-0472">Membrane</keyword>